<evidence type="ECO:0000256" key="1">
    <source>
        <dbReference type="ARBA" id="ARBA00004241"/>
    </source>
</evidence>
<dbReference type="EMBL" id="SNZG01000038">
    <property type="protein sequence ID" value="TDR34514.1"/>
    <property type="molecule type" value="Genomic_DNA"/>
</dbReference>
<dbReference type="InterPro" id="IPR012902">
    <property type="entry name" value="N_methyl_site"/>
</dbReference>
<dbReference type="PIRSF" id="PIRSF021292">
    <property type="entry name" value="Competence_ComGD"/>
    <property type="match status" value="1"/>
</dbReference>
<evidence type="ECO:0000313" key="7">
    <source>
        <dbReference type="Proteomes" id="UP000294641"/>
    </source>
</evidence>
<evidence type="ECO:0000313" key="4">
    <source>
        <dbReference type="EMBL" id="STX10000.1"/>
    </source>
</evidence>
<evidence type="ECO:0000256" key="3">
    <source>
        <dbReference type="SAM" id="Phobius"/>
    </source>
</evidence>
<dbReference type="PROSITE" id="PS00409">
    <property type="entry name" value="PROKAR_NTER_METHYL"/>
    <property type="match status" value="1"/>
</dbReference>
<dbReference type="AlphaFoldDB" id="A0A2U3AA65"/>
<keyword evidence="2" id="KW-0178">Competence</keyword>
<dbReference type="GO" id="GO:0030420">
    <property type="term" value="P:establishment of competence for transformation"/>
    <property type="evidence" value="ECO:0007669"/>
    <property type="project" value="UniProtKB-KW"/>
</dbReference>
<dbReference type="GO" id="GO:0009986">
    <property type="term" value="C:cell surface"/>
    <property type="evidence" value="ECO:0007669"/>
    <property type="project" value="UniProtKB-SubCell"/>
</dbReference>
<reference evidence="5 7" key="2">
    <citation type="submission" date="2019-03" db="EMBL/GenBank/DDBJ databases">
        <title>Genomic Encyclopedia of Type Strains, Phase IV (KMG-IV): sequencing the most valuable type-strain genomes for metagenomic binning, comparative biology and taxonomic classification.</title>
        <authorList>
            <person name="Goeker M."/>
        </authorList>
    </citation>
    <scope>NUCLEOTIDE SEQUENCE [LARGE SCALE GENOMIC DNA]</scope>
    <source>
        <strain evidence="5 7">DSM 20580</strain>
    </source>
</reference>
<evidence type="ECO:0000313" key="5">
    <source>
        <dbReference type="EMBL" id="TDR34514.1"/>
    </source>
</evidence>
<comment type="subcellular location">
    <subcellularLocation>
        <location evidence="1">Cell surface</location>
    </subcellularLocation>
</comment>
<accession>A0A2U3AA65</accession>
<comment type="caution">
    <text evidence="4">The sequence shown here is derived from an EMBL/GenBank/DDBJ whole genome shotgun (WGS) entry which is preliminary data.</text>
</comment>
<dbReference type="Proteomes" id="UP000254330">
    <property type="component" value="Unassembled WGS sequence"/>
</dbReference>
<proteinExistence type="predicted"/>
<name>A0A2U3AA65_9BACL</name>
<feature type="transmembrane region" description="Helical" evidence="3">
    <location>
        <begin position="6"/>
        <end position="28"/>
    </location>
</feature>
<dbReference type="Pfam" id="PF07963">
    <property type="entry name" value="N_methyl"/>
    <property type="match status" value="1"/>
</dbReference>
<keyword evidence="3" id="KW-0812">Transmembrane</keyword>
<evidence type="ECO:0000313" key="6">
    <source>
        <dbReference type="Proteomes" id="UP000254330"/>
    </source>
</evidence>
<dbReference type="EMBL" id="UGNP01000001">
    <property type="protein sequence ID" value="STX10000.1"/>
    <property type="molecule type" value="Genomic_DNA"/>
</dbReference>
<gene>
    <name evidence="5" type="ORF">DFR61_13814</name>
    <name evidence="4" type="ORF">NCTC10597_01709</name>
</gene>
<keyword evidence="3" id="KW-0472">Membrane</keyword>
<keyword evidence="7" id="KW-1185">Reference proteome</keyword>
<protein>
    <submittedName>
        <fullName evidence="5">Pilin/secretion family protein with methylation motif</fullName>
    </submittedName>
    <submittedName>
        <fullName evidence="4">Tfp pilus assembly protein FimT</fullName>
    </submittedName>
</protein>
<dbReference type="InterPro" id="IPR016785">
    <property type="entry name" value="ComGD"/>
</dbReference>
<reference evidence="4 6" key="1">
    <citation type="submission" date="2018-06" db="EMBL/GenBank/DDBJ databases">
        <authorList>
            <consortium name="Pathogen Informatics"/>
            <person name="Doyle S."/>
        </authorList>
    </citation>
    <scope>NUCLEOTIDE SEQUENCE [LARGE SCALE GENOMIC DNA]</scope>
    <source>
        <strain evidence="4 6">NCTC10597</strain>
    </source>
</reference>
<dbReference type="RefSeq" id="WP_109350549.1">
    <property type="nucleotide sequence ID" value="NZ_BJUE01000039.1"/>
</dbReference>
<dbReference type="Proteomes" id="UP000294641">
    <property type="component" value="Unassembled WGS sequence"/>
</dbReference>
<evidence type="ECO:0000256" key="2">
    <source>
        <dbReference type="ARBA" id="ARBA00023287"/>
    </source>
</evidence>
<keyword evidence="3" id="KW-1133">Transmembrane helix</keyword>
<dbReference type="NCBIfam" id="NF040982">
    <property type="entry name" value="ComGD"/>
    <property type="match status" value="1"/>
</dbReference>
<dbReference type="OrthoDB" id="1653576at2"/>
<organism evidence="4 6">
    <name type="scientific">Kurthia zopfii</name>
    <dbReference type="NCBI Taxonomy" id="1650"/>
    <lineage>
        <taxon>Bacteria</taxon>
        <taxon>Bacillati</taxon>
        <taxon>Bacillota</taxon>
        <taxon>Bacilli</taxon>
        <taxon>Bacillales</taxon>
        <taxon>Caryophanaceae</taxon>
        <taxon>Kurthia</taxon>
    </lineage>
</organism>
<sequence>MRSKESGFTLVEMLLVLTIVMVISITIFSQGSKAFQEREAEHFYDLLVRDTLYLQSLSLKNKEKTVIEFNERRSIYIAKFRESNKLIFQREMPQNLKILNHSTMNRVGFNERGNASYVGKIVFEIKGNQKELFVYLGAGRVYLNEK</sequence>